<evidence type="ECO:0000313" key="2">
    <source>
        <dbReference type="EMBL" id="VEI13647.1"/>
    </source>
</evidence>
<dbReference type="AlphaFoldDB" id="A0A448PFE5"/>
<evidence type="ECO:0000256" key="1">
    <source>
        <dbReference type="SAM" id="MobiDB-lite"/>
    </source>
</evidence>
<feature type="compositionally biased region" description="Polar residues" evidence="1">
    <location>
        <begin position="37"/>
        <end position="50"/>
    </location>
</feature>
<organism evidence="2 3">
    <name type="scientific">Trueperella bialowiezensis</name>
    <dbReference type="NCBI Taxonomy" id="312285"/>
    <lineage>
        <taxon>Bacteria</taxon>
        <taxon>Bacillati</taxon>
        <taxon>Actinomycetota</taxon>
        <taxon>Actinomycetes</taxon>
        <taxon>Actinomycetales</taxon>
        <taxon>Actinomycetaceae</taxon>
        <taxon>Trueperella</taxon>
    </lineage>
</organism>
<feature type="region of interest" description="Disordered" evidence="1">
    <location>
        <begin position="33"/>
        <end position="61"/>
    </location>
</feature>
<reference evidence="2 3" key="1">
    <citation type="submission" date="2018-12" db="EMBL/GenBank/DDBJ databases">
        <authorList>
            <consortium name="Pathogen Informatics"/>
        </authorList>
    </citation>
    <scope>NUCLEOTIDE SEQUENCE [LARGE SCALE GENOMIC DNA]</scope>
    <source>
        <strain evidence="2 3">NCTC13354</strain>
    </source>
</reference>
<protein>
    <submittedName>
        <fullName evidence="2">Uncharacterized protein</fullName>
    </submittedName>
</protein>
<accession>A0A448PFE5</accession>
<gene>
    <name evidence="2" type="ORF">NCTC13354_01368</name>
</gene>
<keyword evidence="3" id="KW-1185">Reference proteome</keyword>
<evidence type="ECO:0000313" key="3">
    <source>
        <dbReference type="Proteomes" id="UP000269542"/>
    </source>
</evidence>
<dbReference type="Proteomes" id="UP000269542">
    <property type="component" value="Chromosome"/>
</dbReference>
<dbReference type="KEGG" id="tbw:NCTC13354_01368"/>
<dbReference type="EMBL" id="LR134476">
    <property type="protein sequence ID" value="VEI13647.1"/>
    <property type="molecule type" value="Genomic_DNA"/>
</dbReference>
<proteinExistence type="predicted"/>
<sequence>MIRAGWAGDEACPLRVPVARVVVRRGSPAFPGYTFASRGTKSGDLSTPGTKQIPPERCGIR</sequence>
<name>A0A448PFE5_9ACTO</name>